<protein>
    <recommendedName>
        <fullName evidence="3">DUF3754 domain-containing protein</fullName>
    </recommendedName>
</protein>
<evidence type="ECO:0000313" key="2">
    <source>
        <dbReference type="Proteomes" id="UP000092498"/>
    </source>
</evidence>
<evidence type="ECO:0000313" key="1">
    <source>
        <dbReference type="EMBL" id="ANP46699.1"/>
    </source>
</evidence>
<dbReference type="PANTHER" id="PTHR33645:SF11">
    <property type="entry name" value="AMINOPEPTIDASE (DUF3754)"/>
    <property type="match status" value="1"/>
</dbReference>
<dbReference type="InParanoid" id="A0A1B1AJF0"/>
<dbReference type="Proteomes" id="UP000092498">
    <property type="component" value="Chromosome"/>
</dbReference>
<dbReference type="RefSeq" id="WP_066772054.1">
    <property type="nucleotide sequence ID" value="NZ_CP013244.1"/>
</dbReference>
<keyword evidence="2" id="KW-1185">Reference proteome</keyword>
<accession>A0A1B1AJF0</accession>
<dbReference type="EMBL" id="CP013244">
    <property type="protein sequence ID" value="ANP46699.1"/>
    <property type="molecule type" value="Genomic_DNA"/>
</dbReference>
<dbReference type="AlphaFoldDB" id="A0A1B1AJF0"/>
<evidence type="ECO:0008006" key="3">
    <source>
        <dbReference type="Google" id="ProtNLM"/>
    </source>
</evidence>
<proteinExistence type="predicted"/>
<organism evidence="1 2">
    <name type="scientific">Candidatus Viadribacter manganicus</name>
    <dbReference type="NCBI Taxonomy" id="1759059"/>
    <lineage>
        <taxon>Bacteria</taxon>
        <taxon>Pseudomonadati</taxon>
        <taxon>Pseudomonadota</taxon>
        <taxon>Alphaproteobacteria</taxon>
        <taxon>Hyphomonadales</taxon>
        <taxon>Hyphomonadaceae</taxon>
        <taxon>Candidatus Viadribacter</taxon>
    </lineage>
</organism>
<dbReference type="PANTHER" id="PTHR33645">
    <property type="entry name" value="AMINOPEPTIDASE (DUF3754)"/>
    <property type="match status" value="1"/>
</dbReference>
<name>A0A1B1AJF0_9PROT</name>
<dbReference type="Pfam" id="PF12576">
    <property type="entry name" value="DUF3754"/>
    <property type="match status" value="1"/>
</dbReference>
<gene>
    <name evidence="1" type="ORF">ATE48_12620</name>
</gene>
<dbReference type="OrthoDB" id="445083at2"/>
<dbReference type="InterPro" id="IPR022227">
    <property type="entry name" value="DUF3754"/>
</dbReference>
<reference evidence="1 2" key="1">
    <citation type="submission" date="2015-11" db="EMBL/GenBank/DDBJ databases">
        <title>Whole-Genome Sequence of Candidatus Oderbacter manganicum from the National Park Lower Oder Valley, Germany.</title>
        <authorList>
            <person name="Braun B."/>
            <person name="Liere K."/>
            <person name="Szewzyk U."/>
        </authorList>
    </citation>
    <scope>NUCLEOTIDE SEQUENCE [LARGE SCALE GENOMIC DNA]</scope>
    <source>
        <strain evidence="1 2">OTSz_A_272</strain>
    </source>
</reference>
<dbReference type="KEGG" id="cbot:ATE48_12620"/>
<sequence length="421" mass="46345">MSEGTTPPRRDGYIAVRKAELAEAIAAAGPPGETQAMADVLKLLGALLHHEAHAELEALKALYDPLDPDAPASRRDVTLRAFEAFERDFGDALARANFVEIDPDTVQSREATKRITGLAIKPSVGGIRRVRFFARGAHIETLSFKKWFGLQREQIEVQTMNDVVVLVGFKAEDEAAAREDRRALKRMRRGVRQGAALVKHFRSVAGPELVTLHPGARPSMRPRDQAMLAGPAVVAGVPVLLNLWPALTVIFAVLAAYFGAQGAIEESELKRALAAVSGLVAVGAFIMRQRLKYEAQTLRYQKQLADTVYFRNIANNSGVLDLLIGAGEEQDAKEAFLAYAILRREGRPLAKAEIDNFCETFLRERLSLQIDFEIHDALGKLERLGLVAREGESYTAIAPPEALAKLDLAWDSLFNFSARRQ</sequence>
<dbReference type="STRING" id="1759059.ATE48_12620"/>